<keyword evidence="3 6" id="KW-0647">Proteasome</keyword>
<feature type="repeat" description="WD" evidence="5">
    <location>
        <begin position="131"/>
        <end position="172"/>
    </location>
</feature>
<proteinExistence type="inferred from homology"/>
<evidence type="ECO:0000256" key="2">
    <source>
        <dbReference type="ARBA" id="ARBA00022737"/>
    </source>
</evidence>
<dbReference type="EMBL" id="OZ004258">
    <property type="protein sequence ID" value="CAK7912832.1"/>
    <property type="molecule type" value="Genomic_DNA"/>
</dbReference>
<dbReference type="Proteomes" id="UP001497600">
    <property type="component" value="Chromosome F"/>
</dbReference>
<evidence type="ECO:0000313" key="7">
    <source>
        <dbReference type="Proteomes" id="UP001497600"/>
    </source>
</evidence>
<dbReference type="InterPro" id="IPR051179">
    <property type="entry name" value="WD_repeat_multifunction"/>
</dbReference>
<dbReference type="SMART" id="SM00320">
    <property type="entry name" value="WD40"/>
    <property type="match status" value="4"/>
</dbReference>
<dbReference type="SUPFAM" id="SSF50978">
    <property type="entry name" value="WD40 repeat-like"/>
    <property type="match status" value="1"/>
</dbReference>
<name>A0ABP0EF85_9ASCO</name>
<accession>A0ABP0EF85</accession>
<dbReference type="InterPro" id="IPR001680">
    <property type="entry name" value="WD40_rpt"/>
</dbReference>
<gene>
    <name evidence="6" type="primary">RPN14</name>
    <name evidence="6" type="ORF">CAAN4_F08834</name>
</gene>
<dbReference type="InterPro" id="IPR015943">
    <property type="entry name" value="WD40/YVTN_repeat-like_dom_sf"/>
</dbReference>
<dbReference type="PANTHER" id="PTHR19857">
    <property type="entry name" value="MITOCHONDRIAL DIVISION PROTEIN 1-RELATED"/>
    <property type="match status" value="1"/>
</dbReference>
<reference evidence="6 7" key="1">
    <citation type="submission" date="2024-01" db="EMBL/GenBank/DDBJ databases">
        <authorList>
            <consortium name="Genoscope - CEA"/>
            <person name="William W."/>
        </authorList>
    </citation>
    <scope>NUCLEOTIDE SEQUENCE [LARGE SCALE GENOMIC DNA]</scope>
    <source>
        <strain evidence="6 7">29B2s-10</strain>
    </source>
</reference>
<evidence type="ECO:0000313" key="6">
    <source>
        <dbReference type="EMBL" id="CAK7912832.1"/>
    </source>
</evidence>
<evidence type="ECO:0000256" key="1">
    <source>
        <dbReference type="ARBA" id="ARBA00022574"/>
    </source>
</evidence>
<keyword evidence="1 5" id="KW-0853">WD repeat</keyword>
<dbReference type="Pfam" id="PF00400">
    <property type="entry name" value="WD40"/>
    <property type="match status" value="3"/>
</dbReference>
<keyword evidence="7" id="KW-1185">Reference proteome</keyword>
<sequence>MDRIIIQDSFQEVIEDVYNGVNDSDSFWVSRIVPGVETSQEFRINVNDESNQFHGDNGVQFNQISPDKYELKVDQDNEYLLQTPFSRFSKNLLDITAVALSPDGKLVAIGHSNGRLKVMDTWTEKVVLSIEQAHFADITSLKFFSSGKVICSGSIDMQIKLWSVEKGTNPRSMVGHTSAVTQLILLGSTGRNFLSSSTDGSVRLWECGSGSNIHTFRRVVDMNDEALSMSITKRETSTTTTTTTTNSSKELQFETKGYYVYVGYSSGNIQQYDVDDLSQTKVKFPSINGSSVTSLDVITLEEDLVIAGYSDGILRIWRDNKVWFELRVDGEDQEITKIHSSLCQSTNSLKVLVCHGDLIKLNINLQSGELIGVEYLVGMEQIKDIDLKSKVLMAGGHEGVIKYIN</sequence>
<evidence type="ECO:0000256" key="5">
    <source>
        <dbReference type="PROSITE-ProRule" id="PRU00221"/>
    </source>
</evidence>
<evidence type="ECO:0000256" key="4">
    <source>
        <dbReference type="ARBA" id="ARBA00038321"/>
    </source>
</evidence>
<organism evidence="6 7">
    <name type="scientific">[Candida] anglica</name>
    <dbReference type="NCBI Taxonomy" id="148631"/>
    <lineage>
        <taxon>Eukaryota</taxon>
        <taxon>Fungi</taxon>
        <taxon>Dikarya</taxon>
        <taxon>Ascomycota</taxon>
        <taxon>Saccharomycotina</taxon>
        <taxon>Pichiomycetes</taxon>
        <taxon>Debaryomycetaceae</taxon>
        <taxon>Kurtzmaniella</taxon>
    </lineage>
</organism>
<feature type="repeat" description="WD" evidence="5">
    <location>
        <begin position="173"/>
        <end position="215"/>
    </location>
</feature>
<evidence type="ECO:0000256" key="3">
    <source>
        <dbReference type="ARBA" id="ARBA00022942"/>
    </source>
</evidence>
<dbReference type="Gene3D" id="2.130.10.10">
    <property type="entry name" value="YVTN repeat-like/Quinoprotein amine dehydrogenase"/>
    <property type="match status" value="2"/>
</dbReference>
<comment type="similarity">
    <text evidence="4">Belongs to the WD repeat PAAF1/RPN14 family.</text>
</comment>
<dbReference type="PROSITE" id="PS50294">
    <property type="entry name" value="WD_REPEATS_REGION"/>
    <property type="match status" value="2"/>
</dbReference>
<dbReference type="GO" id="GO:0000502">
    <property type="term" value="C:proteasome complex"/>
    <property type="evidence" value="ECO:0007669"/>
    <property type="project" value="UniProtKB-KW"/>
</dbReference>
<dbReference type="InterPro" id="IPR036322">
    <property type="entry name" value="WD40_repeat_dom_sf"/>
</dbReference>
<dbReference type="PANTHER" id="PTHR19857:SF19">
    <property type="entry name" value="26S PROTEASOME REGULATORY SUBUNIT RPN14"/>
    <property type="match status" value="1"/>
</dbReference>
<dbReference type="PROSITE" id="PS50082">
    <property type="entry name" value="WD_REPEATS_2"/>
    <property type="match status" value="2"/>
</dbReference>
<keyword evidence="2" id="KW-0677">Repeat</keyword>
<protein>
    <submittedName>
        <fullName evidence="6">26S proteasome regulatory subunit Rpn14p</fullName>
    </submittedName>
</protein>